<keyword evidence="2" id="KW-0472">Membrane</keyword>
<reference evidence="4" key="1">
    <citation type="journal article" date="2019" name="Int. J. Syst. Evol. Microbiol.">
        <title>The Global Catalogue of Microorganisms (GCM) 10K type strain sequencing project: providing services to taxonomists for standard genome sequencing and annotation.</title>
        <authorList>
            <consortium name="The Broad Institute Genomics Platform"/>
            <consortium name="The Broad Institute Genome Sequencing Center for Infectious Disease"/>
            <person name="Wu L."/>
            <person name="Ma J."/>
        </authorList>
    </citation>
    <scope>NUCLEOTIDE SEQUENCE [LARGE SCALE GENOMIC DNA]</scope>
    <source>
        <strain evidence="4">CGMCC 4.7317</strain>
    </source>
</reference>
<evidence type="ECO:0000313" key="4">
    <source>
        <dbReference type="Proteomes" id="UP001596138"/>
    </source>
</evidence>
<protein>
    <recommendedName>
        <fullName evidence="5">Integral membrane protein</fullName>
    </recommendedName>
</protein>
<evidence type="ECO:0000313" key="3">
    <source>
        <dbReference type="EMBL" id="MFC6239308.1"/>
    </source>
</evidence>
<name>A0ABW1T3K9_9ACTN</name>
<evidence type="ECO:0000256" key="1">
    <source>
        <dbReference type="SAM" id="Coils"/>
    </source>
</evidence>
<dbReference type="Proteomes" id="UP001596138">
    <property type="component" value="Unassembled WGS sequence"/>
</dbReference>
<keyword evidence="1" id="KW-0175">Coiled coil</keyword>
<evidence type="ECO:0008006" key="5">
    <source>
        <dbReference type="Google" id="ProtNLM"/>
    </source>
</evidence>
<sequence>MSDEDVTELKARLAALEEENAQLSTRRRRFDGRSFGAWVVVVVAALLLPIALTAFWAQRTLTDTERYVATVAPLAEDPTIQQAVGDTVSAALIKQLDAQTRVSELLADNPKLSVLAGPIASGVNSLVERTVDEVLASDQFAELWVAINERAQKALIGVLEGKDDGAVTLVNGQLVLDTGDLIAIVKQRLVDRGLSFAANIPVPPAADRTIVLLDSPELARAQFFWSIGQPVAQWLIYVVMLMFLGAILLSRNRPKMTIAVGVSMVIGALVIRLALTLGQNQVSYSLQDTPFALAERAFFSILTVFLIDGGRALFVLGLILIVVGWFLSGTKASVATRTALSGVLSGAGGKASSGALGEVGRYVARTTGVWRTVIVALAVGSVLLADSVTGSLLLWTTLFAVIALVVVEFLAAAGRASAEHDDAPAEVAATSS</sequence>
<keyword evidence="2" id="KW-1133">Transmembrane helix</keyword>
<feature type="transmembrane region" description="Helical" evidence="2">
    <location>
        <begin position="368"/>
        <end position="386"/>
    </location>
</feature>
<comment type="caution">
    <text evidence="3">The sequence shown here is derived from an EMBL/GenBank/DDBJ whole genome shotgun (WGS) entry which is preliminary data.</text>
</comment>
<dbReference type="EMBL" id="JBHSTI010000014">
    <property type="protein sequence ID" value="MFC6239308.1"/>
    <property type="molecule type" value="Genomic_DNA"/>
</dbReference>
<keyword evidence="2" id="KW-0812">Transmembrane</keyword>
<feature type="transmembrane region" description="Helical" evidence="2">
    <location>
        <begin position="392"/>
        <end position="411"/>
    </location>
</feature>
<dbReference type="RefSeq" id="WP_386768490.1">
    <property type="nucleotide sequence ID" value="NZ_JBHSTI010000014.1"/>
</dbReference>
<keyword evidence="4" id="KW-1185">Reference proteome</keyword>
<evidence type="ECO:0000256" key="2">
    <source>
        <dbReference type="SAM" id="Phobius"/>
    </source>
</evidence>
<accession>A0ABW1T3K9</accession>
<organism evidence="3 4">
    <name type="scientific">Longivirga aurantiaca</name>
    <dbReference type="NCBI Taxonomy" id="1837743"/>
    <lineage>
        <taxon>Bacteria</taxon>
        <taxon>Bacillati</taxon>
        <taxon>Actinomycetota</taxon>
        <taxon>Actinomycetes</taxon>
        <taxon>Sporichthyales</taxon>
        <taxon>Sporichthyaceae</taxon>
        <taxon>Longivirga</taxon>
    </lineage>
</organism>
<feature type="transmembrane region" description="Helical" evidence="2">
    <location>
        <begin position="256"/>
        <end position="277"/>
    </location>
</feature>
<proteinExistence type="predicted"/>
<gene>
    <name evidence="3" type="ORF">ACFQGU_15620</name>
</gene>
<feature type="transmembrane region" description="Helical" evidence="2">
    <location>
        <begin position="231"/>
        <end position="249"/>
    </location>
</feature>
<feature type="transmembrane region" description="Helical" evidence="2">
    <location>
        <begin position="297"/>
        <end position="327"/>
    </location>
</feature>
<feature type="coiled-coil region" evidence="1">
    <location>
        <begin position="6"/>
        <end position="33"/>
    </location>
</feature>
<feature type="transmembrane region" description="Helical" evidence="2">
    <location>
        <begin position="35"/>
        <end position="57"/>
    </location>
</feature>